<organism evidence="2 3">
    <name type="scientific">Plasmodium falciparum (isolate Dd2)</name>
    <dbReference type="NCBI Taxonomy" id="57267"/>
    <lineage>
        <taxon>Eukaryota</taxon>
        <taxon>Sar</taxon>
        <taxon>Alveolata</taxon>
        <taxon>Apicomplexa</taxon>
        <taxon>Aconoidasida</taxon>
        <taxon>Haemosporida</taxon>
        <taxon>Plasmodiidae</taxon>
        <taxon>Plasmodium</taxon>
        <taxon>Plasmodium (Laverania)</taxon>
    </lineage>
</organism>
<dbReference type="KEGG" id="pfd:PFDG_00630"/>
<dbReference type="Gene3D" id="4.10.1050.10">
    <property type="entry name" value="At2g23090-like"/>
    <property type="match status" value="1"/>
</dbReference>
<dbReference type="OrthoDB" id="370932at2759"/>
<evidence type="ECO:0000259" key="1">
    <source>
        <dbReference type="Pfam" id="PF12907"/>
    </source>
</evidence>
<evidence type="ECO:0000313" key="3">
    <source>
        <dbReference type="Proteomes" id="UP000054282"/>
    </source>
</evidence>
<dbReference type="EMBL" id="DS016108">
    <property type="protein sequence ID" value="KOB85222.1"/>
    <property type="molecule type" value="Genomic_DNA"/>
</dbReference>
<protein>
    <recommendedName>
        <fullName evidence="1">At2g23090-like zinc-binding domain-containing protein</fullName>
    </recommendedName>
</protein>
<feature type="domain" description="At2g23090-like zinc-binding" evidence="1">
    <location>
        <begin position="39"/>
        <end position="62"/>
    </location>
</feature>
<dbReference type="AlphaFoldDB" id="A0A0L7LX91"/>
<evidence type="ECO:0000313" key="2">
    <source>
        <dbReference type="EMBL" id="KOB85222.1"/>
    </source>
</evidence>
<accession>A0A0L7LX91</accession>
<dbReference type="SUPFAM" id="SSF118359">
    <property type="entry name" value="Expressed protein At2g23090/F21P24.15"/>
    <property type="match status" value="1"/>
</dbReference>
<sequence>MFKKRTNHKRNQARERKNVEVKGGKSLLKANKEALNVTCEVCYTVFMQTQSISQLAEHAEKKTE</sequence>
<reference evidence="3" key="2">
    <citation type="submission" date="2006-09" db="EMBL/GenBank/DDBJ databases">
        <title>The genome sequence of Plasmodium falciparum Dd2.</title>
        <authorList>
            <consortium name="The Broad Institute Genome Sequencing Platform"/>
            <person name="Birren B."/>
            <person name="Lander E."/>
            <person name="Galagan J."/>
            <person name="Nusbaum C."/>
            <person name="Devon K."/>
            <person name="Henn M."/>
            <person name="Jaffe D."/>
            <person name="Butler J."/>
            <person name="Alvarez P."/>
            <person name="Gnerre S."/>
            <person name="Grabherr M."/>
            <person name="Kleber M."/>
            <person name="Mauceli E."/>
            <person name="Brockman W."/>
            <person name="MacCallum I.A."/>
            <person name="Rounsley S."/>
            <person name="Young S."/>
            <person name="LaButti K."/>
            <person name="Pushparaj V."/>
            <person name="DeCaprio D."/>
            <person name="Crawford M."/>
            <person name="Koehrsen M."/>
            <person name="Engels R."/>
            <person name="Montgomery P."/>
            <person name="Pearson M."/>
            <person name="Howarth C."/>
            <person name="Larson L."/>
            <person name="Luoma S."/>
            <person name="White J."/>
            <person name="Kodira C."/>
            <person name="Zeng Q."/>
            <person name="O'Leary S."/>
            <person name="Yandava C."/>
            <person name="Alvarado L."/>
            <person name="Wirth D."/>
            <person name="Volkman S."/>
            <person name="Hartl D."/>
        </authorList>
    </citation>
    <scope>NUCLEOTIDE SEQUENCE [LARGE SCALE GENOMIC DNA]</scope>
</reference>
<dbReference type="OMA" id="VICKVCY"/>
<proteinExistence type="predicted"/>
<dbReference type="Pfam" id="PF12907">
    <property type="entry name" value="zf-met2"/>
    <property type="match status" value="1"/>
</dbReference>
<dbReference type="InterPro" id="IPR039438">
    <property type="entry name" value="At2g23090-like_Znf"/>
</dbReference>
<reference evidence="3" key="1">
    <citation type="submission" date="2006-09" db="EMBL/GenBank/DDBJ databases">
        <title>Annotation of Plasmodium falciparum Dd2.</title>
        <authorList>
            <consortium name="The Broad Institute Genome Sequencing Platform"/>
            <person name="Volkman S.K."/>
            <person name="Neafsey D.E."/>
            <person name="Dash A.P."/>
            <person name="Chitnis C.E."/>
            <person name="Hartl D.L."/>
            <person name="Young S.K."/>
            <person name="Zeng Q."/>
            <person name="Koehrsen M."/>
            <person name="Alvarado L."/>
            <person name="Berlin A."/>
            <person name="Borenstein D."/>
            <person name="Chapman S.B."/>
            <person name="Chen Z."/>
            <person name="Engels R."/>
            <person name="Freedman E."/>
            <person name="Gellesch M."/>
            <person name="Goldberg J."/>
            <person name="Griggs A."/>
            <person name="Gujja S."/>
            <person name="Heilman E.R."/>
            <person name="Heiman D.I."/>
            <person name="Howarth C."/>
            <person name="Jen D."/>
            <person name="Larson L."/>
            <person name="Mehta T."/>
            <person name="Neiman D."/>
            <person name="Park D."/>
            <person name="Pearson M."/>
            <person name="Roberts A."/>
            <person name="Saif S."/>
            <person name="Shea T."/>
            <person name="Shenoy N."/>
            <person name="Sisk P."/>
            <person name="Stolte C."/>
            <person name="Sykes S."/>
            <person name="Walk T."/>
            <person name="White J."/>
            <person name="Yandava C."/>
            <person name="Haas B."/>
            <person name="Henn M.R."/>
            <person name="Nusbaum C."/>
            <person name="Birren B."/>
        </authorList>
    </citation>
    <scope>NUCLEOTIDE SEQUENCE [LARGE SCALE GENOMIC DNA]</scope>
</reference>
<gene>
    <name evidence="2" type="ORF">PFDG_00630</name>
</gene>
<name>A0A0L7LX91_PLAF4</name>
<dbReference type="Proteomes" id="UP000054282">
    <property type="component" value="Unassembled WGS sequence"/>
</dbReference>
<dbReference type="InterPro" id="IPR026939">
    <property type="entry name" value="ZNF706/At2g23090_sf"/>
</dbReference>